<feature type="domain" description="DUF5615" evidence="1">
    <location>
        <begin position="6"/>
        <end position="113"/>
    </location>
</feature>
<name>A0A3G9JYA8_MICVR</name>
<evidence type="ECO:0000313" key="2">
    <source>
        <dbReference type="EMBL" id="BBH39184.1"/>
    </source>
</evidence>
<dbReference type="AlphaFoldDB" id="A0A3G9JYA8"/>
<evidence type="ECO:0000259" key="1">
    <source>
        <dbReference type="Pfam" id="PF18480"/>
    </source>
</evidence>
<gene>
    <name evidence="2" type="ORF">myaer102_17110</name>
</gene>
<dbReference type="KEGG" id="mvz:myaer102_17110"/>
<dbReference type="EMBL" id="AP019314">
    <property type="protein sequence ID" value="BBH39184.1"/>
    <property type="molecule type" value="Genomic_DNA"/>
</dbReference>
<dbReference type="Pfam" id="PF18480">
    <property type="entry name" value="DUF5615"/>
    <property type="match status" value="1"/>
</dbReference>
<protein>
    <recommendedName>
        <fullName evidence="1">DUF5615 domain-containing protein</fullName>
    </recommendedName>
</protein>
<sequence>MDKILLYIDEDSMDEDFVQALRSRSVDVLTVADVGMLYRSDEEQMDWARQNGRVIFSFNTRDFYRLHTTLIEQGLSHPGIILAPQQRYGIGDLMRGVLKLINTKSPEEMQGQLEFLSHWIS</sequence>
<accession>A0A3G9JYA8</accession>
<proteinExistence type="predicted"/>
<reference evidence="2 3" key="1">
    <citation type="submission" date="2018-11" db="EMBL/GenBank/DDBJ databases">
        <title>Complete genome sequence of Microcystis aeruginosa NIES-102.</title>
        <authorList>
            <person name="Yamaguchi H."/>
            <person name="Suzuki S."/>
            <person name="Kawachi M."/>
        </authorList>
    </citation>
    <scope>NUCLEOTIDE SEQUENCE [LARGE SCALE GENOMIC DNA]</scope>
    <source>
        <strain evidence="2 3">NIES-102</strain>
    </source>
</reference>
<dbReference type="Proteomes" id="UP000278152">
    <property type="component" value="Chromosome"/>
</dbReference>
<dbReference type="InterPro" id="IPR041049">
    <property type="entry name" value="DUF5615"/>
</dbReference>
<evidence type="ECO:0000313" key="3">
    <source>
        <dbReference type="Proteomes" id="UP000278152"/>
    </source>
</evidence>
<organism evidence="2 3">
    <name type="scientific">Microcystis viridis NIES-102</name>
    <dbReference type="NCBI Taxonomy" id="213615"/>
    <lineage>
        <taxon>Bacteria</taxon>
        <taxon>Bacillati</taxon>
        <taxon>Cyanobacteriota</taxon>
        <taxon>Cyanophyceae</taxon>
        <taxon>Oscillatoriophycideae</taxon>
        <taxon>Chroococcales</taxon>
        <taxon>Microcystaceae</taxon>
        <taxon>Microcystis</taxon>
    </lineage>
</organism>